<dbReference type="HAMAP" id="MF_01940">
    <property type="entry name" value="RNA_CPDase"/>
    <property type="match status" value="1"/>
</dbReference>
<evidence type="ECO:0000256" key="2">
    <source>
        <dbReference type="HAMAP-Rule" id="MF_01940"/>
    </source>
</evidence>
<dbReference type="Gene3D" id="3.90.1140.10">
    <property type="entry name" value="Cyclic phosphodiesterase"/>
    <property type="match status" value="1"/>
</dbReference>
<evidence type="ECO:0000313" key="3">
    <source>
        <dbReference type="EMBL" id="MFC7234803.1"/>
    </source>
</evidence>
<feature type="short sequence motif" description="HXTX 1" evidence="2">
    <location>
        <begin position="37"/>
        <end position="40"/>
    </location>
</feature>
<dbReference type="EMBL" id="JBHTAP010000001">
    <property type="protein sequence ID" value="MFC7234803.1"/>
    <property type="molecule type" value="Genomic_DNA"/>
</dbReference>
<sequence length="180" mass="19533">MRAFVSADLDDLTDAVAATQEPLDHAGVDPVAPEGAHVTVKFLGEVDDPDPVVAALERAVADAGVEPFTAEVGGYGVFPSPEYISVIWAGVRGGSDELTRLHEAVERETTALGFDPEEHEFTPHVTLARMRDARSKSVIREVVTERDPTLGEQRVEELRLTESTLTDDGPRYETVARVPL</sequence>
<protein>
    <recommendedName>
        <fullName evidence="2">RNA 2',3'-cyclic phosphodiesterase</fullName>
        <shortName evidence="2">RNA 2',3'-CPDase</shortName>
        <ecNumber evidence="2">3.1.4.58</ecNumber>
    </recommendedName>
</protein>
<dbReference type="Proteomes" id="UP001596398">
    <property type="component" value="Unassembled WGS sequence"/>
</dbReference>
<organism evidence="3 4">
    <name type="scientific">Halosegnis marinus</name>
    <dbReference type="NCBI Taxonomy" id="3034023"/>
    <lineage>
        <taxon>Archaea</taxon>
        <taxon>Methanobacteriati</taxon>
        <taxon>Methanobacteriota</taxon>
        <taxon>Stenosarchaea group</taxon>
        <taxon>Halobacteria</taxon>
        <taxon>Halobacteriales</taxon>
        <taxon>Natronomonadaceae</taxon>
        <taxon>Halosegnis</taxon>
    </lineage>
</organism>
<dbReference type="Pfam" id="PF13563">
    <property type="entry name" value="2_5_RNA_ligase2"/>
    <property type="match status" value="1"/>
</dbReference>
<name>A0ABD5ZMZ4_9EURY</name>
<dbReference type="PANTHER" id="PTHR35561:SF1">
    <property type="entry name" value="RNA 2',3'-CYCLIC PHOSPHODIESTERASE"/>
    <property type="match status" value="1"/>
</dbReference>
<dbReference type="EC" id="3.1.4.58" evidence="2"/>
<dbReference type="GeneID" id="79266474"/>
<gene>
    <name evidence="3" type="primary">thpR</name>
    <name evidence="3" type="ORF">ACFQJ4_05655</name>
</gene>
<reference evidence="3 4" key="1">
    <citation type="journal article" date="2019" name="Int. J. Syst. Evol. Microbiol.">
        <title>The Global Catalogue of Microorganisms (GCM) 10K type strain sequencing project: providing services to taxonomists for standard genome sequencing and annotation.</title>
        <authorList>
            <consortium name="The Broad Institute Genomics Platform"/>
            <consortium name="The Broad Institute Genome Sequencing Center for Infectious Disease"/>
            <person name="Wu L."/>
            <person name="Ma J."/>
        </authorList>
    </citation>
    <scope>NUCLEOTIDE SEQUENCE [LARGE SCALE GENOMIC DNA]</scope>
    <source>
        <strain evidence="3 4">DT85</strain>
    </source>
</reference>
<accession>A0ABD5ZMZ4</accession>
<dbReference type="InterPro" id="IPR009097">
    <property type="entry name" value="Cyclic_Pdiesterase"/>
</dbReference>
<feature type="short sequence motif" description="HXTX 2" evidence="2">
    <location>
        <begin position="124"/>
        <end position="127"/>
    </location>
</feature>
<dbReference type="RefSeq" id="WP_276235825.1">
    <property type="nucleotide sequence ID" value="NZ_CP119802.1"/>
</dbReference>
<dbReference type="InterPro" id="IPR004175">
    <property type="entry name" value="RNA_CPDase"/>
</dbReference>
<evidence type="ECO:0000313" key="4">
    <source>
        <dbReference type="Proteomes" id="UP001596398"/>
    </source>
</evidence>
<dbReference type="PANTHER" id="PTHR35561">
    <property type="entry name" value="RNA 2',3'-CYCLIC PHOSPHODIESTERASE"/>
    <property type="match status" value="1"/>
</dbReference>
<comment type="catalytic activity">
    <reaction evidence="2">
        <text>a 3'-end 2',3'-cyclophospho-ribonucleotide-RNA + H2O = a 3'-end 2'-phospho-ribonucleotide-RNA + H(+)</text>
        <dbReference type="Rhea" id="RHEA:11828"/>
        <dbReference type="Rhea" id="RHEA-COMP:10464"/>
        <dbReference type="Rhea" id="RHEA-COMP:17353"/>
        <dbReference type="ChEBI" id="CHEBI:15377"/>
        <dbReference type="ChEBI" id="CHEBI:15378"/>
        <dbReference type="ChEBI" id="CHEBI:83064"/>
        <dbReference type="ChEBI" id="CHEBI:173113"/>
        <dbReference type="EC" id="3.1.4.58"/>
    </reaction>
</comment>
<dbReference type="SUPFAM" id="SSF55144">
    <property type="entry name" value="LigT-like"/>
    <property type="match status" value="1"/>
</dbReference>
<comment type="similarity">
    <text evidence="2">Belongs to the 2H phosphoesterase superfamily. ThpR family.</text>
</comment>
<evidence type="ECO:0000256" key="1">
    <source>
        <dbReference type="ARBA" id="ARBA00022801"/>
    </source>
</evidence>
<comment type="function">
    <text evidence="2">Hydrolyzes RNA 2',3'-cyclic phosphodiester to an RNA 2'-phosphomonoester.</text>
</comment>
<dbReference type="AlphaFoldDB" id="A0ABD5ZMZ4"/>
<dbReference type="GO" id="GO:0008664">
    <property type="term" value="F:RNA 2',3'-cyclic 3'-phosphodiesterase activity"/>
    <property type="evidence" value="ECO:0007669"/>
    <property type="project" value="UniProtKB-EC"/>
</dbReference>
<dbReference type="NCBIfam" id="TIGR02258">
    <property type="entry name" value="2_5_ligase"/>
    <property type="match status" value="1"/>
</dbReference>
<comment type="caution">
    <text evidence="3">The sequence shown here is derived from an EMBL/GenBank/DDBJ whole genome shotgun (WGS) entry which is preliminary data.</text>
</comment>
<feature type="active site" description="Proton acceptor" evidence="2">
    <location>
        <position position="124"/>
    </location>
</feature>
<keyword evidence="1 2" id="KW-0378">Hydrolase</keyword>
<feature type="active site" description="Proton donor" evidence="2">
    <location>
        <position position="37"/>
    </location>
</feature>
<keyword evidence="4" id="KW-1185">Reference proteome</keyword>
<proteinExistence type="inferred from homology"/>